<dbReference type="InterPro" id="IPR054263">
    <property type="entry name" value="DUF6994"/>
</dbReference>
<sequence length="248" mass="29360">MPDNQNSFDHPIDLSKFLSMDQDQATQFNFLTQNSEPDRCMLINGIYNQLYPWYNRHSDAGDTLNTYRIAIRDHYGRNYRNLDRKVQLEILRIISKYTPNSKHQFLEVKLTYKHGAPYYQVRNNYQLGNFGILPIHGGINPKRSLPPYFDYFDKYLVATNLFYSDNNESDDRLLTAINSRRDYFQCFDNMTNFVHMNNLDDFFSDNYVSSQNIIKLSEEPSFEAYVQAATEIISSRGNRMWNLLHKFS</sequence>
<dbReference type="Proteomes" id="UP001596283">
    <property type="component" value="Unassembled WGS sequence"/>
</dbReference>
<evidence type="ECO:0000313" key="2">
    <source>
        <dbReference type="Proteomes" id="UP001596283"/>
    </source>
</evidence>
<protein>
    <submittedName>
        <fullName evidence="1">DUF6994 family protein</fullName>
    </submittedName>
</protein>
<dbReference type="RefSeq" id="WP_125688709.1">
    <property type="nucleotide sequence ID" value="NZ_JBHSSI010000084.1"/>
</dbReference>
<keyword evidence="2" id="KW-1185">Reference proteome</keyword>
<dbReference type="EMBL" id="JBHSSI010000084">
    <property type="protein sequence ID" value="MFC6261874.1"/>
    <property type="molecule type" value="Genomic_DNA"/>
</dbReference>
<proteinExistence type="predicted"/>
<comment type="caution">
    <text evidence="1">The sequence shown here is derived from an EMBL/GenBank/DDBJ whole genome shotgun (WGS) entry which is preliminary data.</text>
</comment>
<gene>
    <name evidence="1" type="ORF">ACFP1C_13145</name>
</gene>
<reference evidence="2" key="1">
    <citation type="journal article" date="2019" name="Int. J. Syst. Evol. Microbiol.">
        <title>The Global Catalogue of Microorganisms (GCM) 10K type strain sequencing project: providing services to taxonomists for standard genome sequencing and annotation.</title>
        <authorList>
            <consortium name="The Broad Institute Genomics Platform"/>
            <consortium name="The Broad Institute Genome Sequencing Center for Infectious Disease"/>
            <person name="Wu L."/>
            <person name="Ma J."/>
        </authorList>
    </citation>
    <scope>NUCLEOTIDE SEQUENCE [LARGE SCALE GENOMIC DNA]</scope>
    <source>
        <strain evidence="2">CCM 8908</strain>
    </source>
</reference>
<accession>A0ABW1TLC5</accession>
<evidence type="ECO:0000313" key="1">
    <source>
        <dbReference type="EMBL" id="MFC6261874.1"/>
    </source>
</evidence>
<name>A0ABW1TLC5_9LACO</name>
<dbReference type="Pfam" id="PF22507">
    <property type="entry name" value="DUF6994"/>
    <property type="match status" value="1"/>
</dbReference>
<organism evidence="1 2">
    <name type="scientific">Levilactobacillus fujinensis</name>
    <dbReference type="NCBI Taxonomy" id="2486024"/>
    <lineage>
        <taxon>Bacteria</taxon>
        <taxon>Bacillati</taxon>
        <taxon>Bacillota</taxon>
        <taxon>Bacilli</taxon>
        <taxon>Lactobacillales</taxon>
        <taxon>Lactobacillaceae</taxon>
        <taxon>Levilactobacillus</taxon>
    </lineage>
</organism>